<keyword evidence="8" id="KW-0131">Cell cycle</keyword>
<dbReference type="AlphaFoldDB" id="A0A9P0LTF3"/>
<evidence type="ECO:0000256" key="6">
    <source>
        <dbReference type="ARBA" id="ARBA00022833"/>
    </source>
</evidence>
<feature type="domain" description="N-acetyltransferase ESCO zinc-finger" evidence="10">
    <location>
        <begin position="600"/>
        <end position="639"/>
    </location>
</feature>
<dbReference type="OrthoDB" id="428854at2759"/>
<keyword evidence="7" id="KW-0539">Nucleus</keyword>
<evidence type="ECO:0000259" key="11">
    <source>
        <dbReference type="Pfam" id="PF13880"/>
    </source>
</evidence>
<keyword evidence="3" id="KW-0808">Transferase</keyword>
<protein>
    <recommendedName>
        <fullName evidence="14">N-acetyltransferase ESCO2</fullName>
    </recommendedName>
</protein>
<dbReference type="PANTHER" id="PTHR45884:SF2">
    <property type="entry name" value="N-ACETYLTRANSFERASE ECO"/>
    <property type="match status" value="1"/>
</dbReference>
<keyword evidence="9" id="KW-0012">Acyltransferase</keyword>
<evidence type="ECO:0000256" key="7">
    <source>
        <dbReference type="ARBA" id="ARBA00023242"/>
    </source>
</evidence>
<sequence length="812" mass="91056">MLRLLCSNKSMHVLILYLQYTIWNIKGAKQSFPVFSTMNSTLDDTRSPFISERRRSLFPSDTVDSGEDSDLGPINPLKTCYSDSDSDSETPVSKIIDTVEHYDILEVVANKENFCTPAQSKLLHPETLLPLCLSNSPACSTQVVRAASPSYKLKTPHDTCSTGTKLPKLLRKSLLDSECGQGKRKLPPSSTPESGGKLLKMESKVRTALFPDTDTDISLPAKRFYSNTEDIMETIKKRNLNQVFLPKKLSVQVTRSRAPKRKHKRTYGEINAGVTHKIRKPTLGKVVKRALSKVAVTPAGNQAITEYIKDLKELKENKGKEKMIVENKENHDSMAEPTKDTTLQIKAPRSNKPLIKPAVPLITPAIKVDKPELSKKRPHCSSPEQNTTNKKFFRFSRPKGVVTMNKNIKVRVENGEMVLLEQNGIQHKGHEDQNMNSNEVKTENVEFDESDFSQEEPSMPSTNIDDILSVLDDESEAEDGQQVILPVHNSTTISLDNGIQLHEQPVSRDPICPASIILSPISQMCNVTSGLDLNSPKRIKNLAPVLEEIGNNIENKNTTEDEKLYPVFHQQKATSTDNTKNLKAMNNTVKKKFKKIAADQMLLDAGQKRFGVTQCLECQFMYHLGDPSDEMIHTNYHQAIHIFRFHGWKNERMVVTINSDRIIQILPHDSKLWLKRIQDLMGVVDRELGYYDTPFSVDNVQTFLYVKNRLIVGCIVAVPASQGYRMLTTGPDEGDFCSKTVCPIKCGISRIWVSSSHRRQGIGKALMDAVKANFIVGYPLDDGEIAMSSPTGMGKSFAVKYFGTPNFLVYFP</sequence>
<comment type="caution">
    <text evidence="12">The sequence shown here is derived from an EMBL/GenBank/DDBJ whole genome shotgun (WGS) entry which is preliminary data.</text>
</comment>
<keyword evidence="6" id="KW-0862">Zinc</keyword>
<organism evidence="12 13">
    <name type="scientific">Acanthoscelides obtectus</name>
    <name type="common">Bean weevil</name>
    <name type="synonym">Bruchus obtectus</name>
    <dbReference type="NCBI Taxonomy" id="200917"/>
    <lineage>
        <taxon>Eukaryota</taxon>
        <taxon>Metazoa</taxon>
        <taxon>Ecdysozoa</taxon>
        <taxon>Arthropoda</taxon>
        <taxon>Hexapoda</taxon>
        <taxon>Insecta</taxon>
        <taxon>Pterygota</taxon>
        <taxon>Neoptera</taxon>
        <taxon>Endopterygota</taxon>
        <taxon>Coleoptera</taxon>
        <taxon>Polyphaga</taxon>
        <taxon>Cucujiformia</taxon>
        <taxon>Chrysomeloidea</taxon>
        <taxon>Chrysomelidae</taxon>
        <taxon>Bruchinae</taxon>
        <taxon>Bruchini</taxon>
        <taxon>Acanthoscelides</taxon>
    </lineage>
</organism>
<dbReference type="PANTHER" id="PTHR45884">
    <property type="entry name" value="N-ACETYLTRANSFERASE ECO"/>
    <property type="match status" value="1"/>
</dbReference>
<proteinExistence type="inferred from homology"/>
<evidence type="ECO:0000256" key="5">
    <source>
        <dbReference type="ARBA" id="ARBA00022771"/>
    </source>
</evidence>
<evidence type="ECO:0008006" key="14">
    <source>
        <dbReference type="Google" id="ProtNLM"/>
    </source>
</evidence>
<dbReference type="GO" id="GO:0008270">
    <property type="term" value="F:zinc ion binding"/>
    <property type="evidence" value="ECO:0007669"/>
    <property type="project" value="UniProtKB-KW"/>
</dbReference>
<dbReference type="EMBL" id="CAKOFQ010007354">
    <property type="protein sequence ID" value="CAH1999130.1"/>
    <property type="molecule type" value="Genomic_DNA"/>
</dbReference>
<dbReference type="GO" id="GO:0007064">
    <property type="term" value="P:mitotic sister chromatid cohesion"/>
    <property type="evidence" value="ECO:0007669"/>
    <property type="project" value="TreeGrafter"/>
</dbReference>
<keyword evidence="4" id="KW-0479">Metal-binding</keyword>
<reference evidence="12" key="1">
    <citation type="submission" date="2022-03" db="EMBL/GenBank/DDBJ databases">
        <authorList>
            <person name="Sayadi A."/>
        </authorList>
    </citation>
    <scope>NUCLEOTIDE SEQUENCE</scope>
</reference>
<dbReference type="Proteomes" id="UP001152888">
    <property type="component" value="Unassembled WGS sequence"/>
</dbReference>
<dbReference type="Pfam" id="PF13880">
    <property type="entry name" value="Acetyltransf_13"/>
    <property type="match status" value="1"/>
</dbReference>
<evidence type="ECO:0000256" key="8">
    <source>
        <dbReference type="ARBA" id="ARBA00023306"/>
    </source>
</evidence>
<comment type="similarity">
    <text evidence="2">Belongs to the acetyltransferase family. ECO subfamily.</text>
</comment>
<dbReference type="Pfam" id="PF13878">
    <property type="entry name" value="zf-C2H2_3"/>
    <property type="match status" value="1"/>
</dbReference>
<keyword evidence="13" id="KW-1185">Reference proteome</keyword>
<accession>A0A9P0LTF3</accession>
<comment type="subcellular location">
    <subcellularLocation>
        <location evidence="1">Nucleus</location>
    </subcellularLocation>
</comment>
<evidence type="ECO:0000256" key="3">
    <source>
        <dbReference type="ARBA" id="ARBA00022679"/>
    </source>
</evidence>
<evidence type="ECO:0000259" key="10">
    <source>
        <dbReference type="Pfam" id="PF13878"/>
    </source>
</evidence>
<dbReference type="InterPro" id="IPR028005">
    <property type="entry name" value="AcTrfase_ESCO_Znf_dom"/>
</dbReference>
<evidence type="ECO:0000256" key="1">
    <source>
        <dbReference type="ARBA" id="ARBA00004123"/>
    </source>
</evidence>
<dbReference type="GO" id="GO:0005634">
    <property type="term" value="C:nucleus"/>
    <property type="evidence" value="ECO:0007669"/>
    <property type="project" value="UniProtKB-SubCell"/>
</dbReference>
<evidence type="ECO:0000313" key="13">
    <source>
        <dbReference type="Proteomes" id="UP001152888"/>
    </source>
</evidence>
<feature type="domain" description="N-acetyltransferase ESCO acetyl-transferase" evidence="11">
    <location>
        <begin position="743"/>
        <end position="810"/>
    </location>
</feature>
<evidence type="ECO:0000256" key="4">
    <source>
        <dbReference type="ARBA" id="ARBA00022723"/>
    </source>
</evidence>
<name>A0A9P0LTF3_ACAOB</name>
<dbReference type="GO" id="GO:0061733">
    <property type="term" value="F:protein-lysine-acetyltransferase activity"/>
    <property type="evidence" value="ECO:0007669"/>
    <property type="project" value="TreeGrafter"/>
</dbReference>
<evidence type="ECO:0000256" key="2">
    <source>
        <dbReference type="ARBA" id="ARBA00005816"/>
    </source>
</evidence>
<dbReference type="InterPro" id="IPR016181">
    <property type="entry name" value="Acyl_CoA_acyltransferase"/>
</dbReference>
<dbReference type="CDD" id="cd04301">
    <property type="entry name" value="NAT_SF"/>
    <property type="match status" value="1"/>
</dbReference>
<keyword evidence="5" id="KW-0863">Zinc-finger</keyword>
<evidence type="ECO:0000256" key="9">
    <source>
        <dbReference type="ARBA" id="ARBA00023315"/>
    </source>
</evidence>
<dbReference type="InterPro" id="IPR028009">
    <property type="entry name" value="ESCO_Acetyltransf_dom"/>
</dbReference>
<dbReference type="Gene3D" id="3.40.630.30">
    <property type="match status" value="1"/>
</dbReference>
<gene>
    <name evidence="12" type="ORF">ACAOBT_LOCUS24802</name>
</gene>
<dbReference type="SUPFAM" id="SSF55729">
    <property type="entry name" value="Acyl-CoA N-acyltransferases (Nat)"/>
    <property type="match status" value="1"/>
</dbReference>
<dbReference type="GO" id="GO:0000785">
    <property type="term" value="C:chromatin"/>
    <property type="evidence" value="ECO:0007669"/>
    <property type="project" value="TreeGrafter"/>
</dbReference>
<evidence type="ECO:0000313" key="12">
    <source>
        <dbReference type="EMBL" id="CAH1999130.1"/>
    </source>
</evidence>